<keyword evidence="5" id="KW-0808">Transferase</keyword>
<evidence type="ECO:0000256" key="2">
    <source>
        <dbReference type="ARBA" id="ARBA00004370"/>
    </source>
</evidence>
<dbReference type="InterPro" id="IPR036890">
    <property type="entry name" value="HATPase_C_sf"/>
</dbReference>
<proteinExistence type="predicted"/>
<protein>
    <recommendedName>
        <fullName evidence="3">histidine kinase</fullName>
        <ecNumber evidence="3">2.7.13.3</ecNumber>
    </recommendedName>
</protein>
<keyword evidence="8" id="KW-0812">Transmembrane</keyword>
<dbReference type="PRINTS" id="PR00344">
    <property type="entry name" value="BCTRLSENSOR"/>
</dbReference>
<feature type="transmembrane region" description="Helical" evidence="8">
    <location>
        <begin position="17"/>
        <end position="37"/>
    </location>
</feature>
<keyword evidence="7" id="KW-0902">Two-component regulatory system</keyword>
<keyword evidence="11" id="KW-1185">Reference proteome</keyword>
<dbReference type="Proteomes" id="UP001232584">
    <property type="component" value="Unassembled WGS sequence"/>
</dbReference>
<dbReference type="InterPro" id="IPR050351">
    <property type="entry name" value="BphY/WalK/GraS-like"/>
</dbReference>
<keyword evidence="8" id="KW-0472">Membrane</keyword>
<dbReference type="GO" id="GO:0016301">
    <property type="term" value="F:kinase activity"/>
    <property type="evidence" value="ECO:0007669"/>
    <property type="project" value="UniProtKB-KW"/>
</dbReference>
<gene>
    <name evidence="10" type="ORF">QOZ92_002054</name>
</gene>
<dbReference type="InterPro" id="IPR005467">
    <property type="entry name" value="His_kinase_dom"/>
</dbReference>
<feature type="domain" description="Histidine kinase" evidence="9">
    <location>
        <begin position="190"/>
        <end position="407"/>
    </location>
</feature>
<comment type="caution">
    <text evidence="10">The sequence shown here is derived from an EMBL/GenBank/DDBJ whole genome shotgun (WGS) entry which is preliminary data.</text>
</comment>
<evidence type="ECO:0000256" key="3">
    <source>
        <dbReference type="ARBA" id="ARBA00012438"/>
    </source>
</evidence>
<evidence type="ECO:0000256" key="8">
    <source>
        <dbReference type="SAM" id="Phobius"/>
    </source>
</evidence>
<dbReference type="PANTHER" id="PTHR45453:SF1">
    <property type="entry name" value="PHOSPHATE REGULON SENSOR PROTEIN PHOR"/>
    <property type="match status" value="1"/>
</dbReference>
<dbReference type="SMART" id="SM00387">
    <property type="entry name" value="HATPase_c"/>
    <property type="match status" value="1"/>
</dbReference>
<dbReference type="InterPro" id="IPR003594">
    <property type="entry name" value="HATPase_dom"/>
</dbReference>
<evidence type="ECO:0000256" key="5">
    <source>
        <dbReference type="ARBA" id="ARBA00022679"/>
    </source>
</evidence>
<comment type="subcellular location">
    <subcellularLocation>
        <location evidence="2">Membrane</location>
    </subcellularLocation>
</comment>
<name>A0ABU0N193_9FIRM</name>
<dbReference type="RefSeq" id="WP_307507276.1">
    <property type="nucleotide sequence ID" value="NZ_BAAACE010000019.1"/>
</dbReference>
<comment type="catalytic activity">
    <reaction evidence="1">
        <text>ATP + protein L-histidine = ADP + protein N-phospho-L-histidine.</text>
        <dbReference type="EC" id="2.7.13.3"/>
    </reaction>
</comment>
<dbReference type="EC" id="2.7.13.3" evidence="3"/>
<dbReference type="InterPro" id="IPR004358">
    <property type="entry name" value="Sig_transdc_His_kin-like_C"/>
</dbReference>
<keyword evidence="4" id="KW-0597">Phosphoprotein</keyword>
<dbReference type="SUPFAM" id="SSF55874">
    <property type="entry name" value="ATPase domain of HSP90 chaperone/DNA topoisomerase II/histidine kinase"/>
    <property type="match status" value="1"/>
</dbReference>
<dbReference type="PROSITE" id="PS50109">
    <property type="entry name" value="HIS_KIN"/>
    <property type="match status" value="1"/>
</dbReference>
<dbReference type="Pfam" id="PF00512">
    <property type="entry name" value="HisKA"/>
    <property type="match status" value="1"/>
</dbReference>
<evidence type="ECO:0000313" key="10">
    <source>
        <dbReference type="EMBL" id="MDQ0556936.1"/>
    </source>
</evidence>
<keyword evidence="8" id="KW-1133">Transmembrane helix</keyword>
<dbReference type="Gene3D" id="1.10.287.130">
    <property type="match status" value="1"/>
</dbReference>
<accession>A0ABU0N193</accession>
<dbReference type="EMBL" id="JAUSWG010000008">
    <property type="protein sequence ID" value="MDQ0556936.1"/>
    <property type="molecule type" value="Genomic_DNA"/>
</dbReference>
<dbReference type="SMART" id="SM00388">
    <property type="entry name" value="HisKA"/>
    <property type="match status" value="1"/>
</dbReference>
<organism evidence="10 11">
    <name type="scientific">Paraclostridium ghonii</name>
    <dbReference type="NCBI Taxonomy" id="29358"/>
    <lineage>
        <taxon>Bacteria</taxon>
        <taxon>Bacillati</taxon>
        <taxon>Bacillota</taxon>
        <taxon>Clostridia</taxon>
        <taxon>Peptostreptococcales</taxon>
        <taxon>Peptostreptococcaceae</taxon>
        <taxon>Paraclostridium</taxon>
    </lineage>
</organism>
<evidence type="ECO:0000259" key="9">
    <source>
        <dbReference type="PROSITE" id="PS50109"/>
    </source>
</evidence>
<evidence type="ECO:0000256" key="6">
    <source>
        <dbReference type="ARBA" id="ARBA00022777"/>
    </source>
</evidence>
<dbReference type="CDD" id="cd00082">
    <property type="entry name" value="HisKA"/>
    <property type="match status" value="1"/>
</dbReference>
<dbReference type="Gene3D" id="3.30.565.10">
    <property type="entry name" value="Histidine kinase-like ATPase, C-terminal domain"/>
    <property type="match status" value="1"/>
</dbReference>
<dbReference type="SUPFAM" id="SSF47384">
    <property type="entry name" value="Homodimeric domain of signal transducing histidine kinase"/>
    <property type="match status" value="1"/>
</dbReference>
<feature type="transmembrane region" description="Helical" evidence="8">
    <location>
        <begin position="147"/>
        <end position="169"/>
    </location>
</feature>
<evidence type="ECO:0000256" key="7">
    <source>
        <dbReference type="ARBA" id="ARBA00023012"/>
    </source>
</evidence>
<dbReference type="PANTHER" id="PTHR45453">
    <property type="entry name" value="PHOSPHATE REGULON SENSOR PROTEIN PHOR"/>
    <property type="match status" value="1"/>
</dbReference>
<evidence type="ECO:0000256" key="1">
    <source>
        <dbReference type="ARBA" id="ARBA00000085"/>
    </source>
</evidence>
<reference evidence="10 11" key="1">
    <citation type="submission" date="2023-07" db="EMBL/GenBank/DDBJ databases">
        <title>Genomic Encyclopedia of Type Strains, Phase IV (KMG-IV): sequencing the most valuable type-strain genomes for metagenomic binning, comparative biology and taxonomic classification.</title>
        <authorList>
            <person name="Goeker M."/>
        </authorList>
    </citation>
    <scope>NUCLEOTIDE SEQUENCE [LARGE SCALE GENOMIC DNA]</scope>
    <source>
        <strain evidence="10 11">DSM 15049</strain>
    </source>
</reference>
<dbReference type="InterPro" id="IPR003661">
    <property type="entry name" value="HisK_dim/P_dom"/>
</dbReference>
<dbReference type="InterPro" id="IPR036097">
    <property type="entry name" value="HisK_dim/P_sf"/>
</dbReference>
<evidence type="ECO:0000256" key="4">
    <source>
        <dbReference type="ARBA" id="ARBA00022553"/>
    </source>
</evidence>
<sequence>MINNDVLSSTRKNLIKINIAVVGSFLIIFSLCIYNYFKLQTYKNVDAHLKEELEYIGMQLDVNSLHVTPKLLDPKNMVYIYVNNKVKYFTPNGYFKDSIPYNNSSGLGFNTYKYNSYTFRELKFNVDGYTIQIIRNIDSEMGLLNRLLIVFFIGTVLAIVTTYFIALYLTKKALIPIEKTWNNQVKFIQDASHELRTPITIISSKLESLLKYPKNSISDEIETIADAMKENRRLKKMVNDLLDLTKEESITKLNIGELDINELIKGISNDYIEISYVHDKKFNYHFKGNDSFIVTDKSKLRQLLVIFIDNAFKYTDKGDYIDINVFNRESDCIISIKDSGIGIEEKDINLVFDRFFRSDIVREKGIDGSGIGLSIASMIIKSLKGDIKVYSKLNEGTEFKIILPKKIKNN</sequence>
<evidence type="ECO:0000313" key="11">
    <source>
        <dbReference type="Proteomes" id="UP001232584"/>
    </source>
</evidence>
<keyword evidence="6 10" id="KW-0418">Kinase</keyword>
<dbReference type="Pfam" id="PF02518">
    <property type="entry name" value="HATPase_c"/>
    <property type="match status" value="1"/>
</dbReference>